<evidence type="ECO:0000313" key="5">
    <source>
        <dbReference type="EMBL" id="PWZ02256.1"/>
    </source>
</evidence>
<dbReference type="InParanoid" id="A0A317XV97"/>
<reference evidence="5 6" key="1">
    <citation type="journal article" date="2018" name="Mol. Biol. Evol.">
        <title>Broad Genomic Sampling Reveals a Smut Pathogenic Ancestry of the Fungal Clade Ustilaginomycotina.</title>
        <authorList>
            <person name="Kijpornyongpan T."/>
            <person name="Mondo S.J."/>
            <person name="Barry K."/>
            <person name="Sandor L."/>
            <person name="Lee J."/>
            <person name="Lipzen A."/>
            <person name="Pangilinan J."/>
            <person name="LaButti K."/>
            <person name="Hainaut M."/>
            <person name="Henrissat B."/>
            <person name="Grigoriev I.V."/>
            <person name="Spatafora J.W."/>
            <person name="Aime M.C."/>
        </authorList>
    </citation>
    <scope>NUCLEOTIDE SEQUENCE [LARGE SCALE GENOMIC DNA]</scope>
    <source>
        <strain evidence="5 6">MCA 3645</strain>
    </source>
</reference>
<evidence type="ECO:0000256" key="1">
    <source>
        <dbReference type="ARBA" id="ARBA00010126"/>
    </source>
</evidence>
<dbReference type="PANTHER" id="PTHR47845">
    <property type="entry name" value="NUCLEAR SPECKLE SPLICING REGULATORY PROTEIN 1 HOMOLOG"/>
    <property type="match status" value="1"/>
</dbReference>
<feature type="compositionally biased region" description="Basic and acidic residues" evidence="3">
    <location>
        <begin position="380"/>
        <end position="397"/>
    </location>
</feature>
<feature type="compositionally biased region" description="Polar residues" evidence="3">
    <location>
        <begin position="247"/>
        <end position="262"/>
    </location>
</feature>
<evidence type="ECO:0000256" key="3">
    <source>
        <dbReference type="SAM" id="MobiDB-lite"/>
    </source>
</evidence>
<dbReference type="InterPro" id="IPR018612">
    <property type="entry name" value="NSRP1_N"/>
</dbReference>
<organism evidence="5 6">
    <name type="scientific">Testicularia cyperi</name>
    <dbReference type="NCBI Taxonomy" id="1882483"/>
    <lineage>
        <taxon>Eukaryota</taxon>
        <taxon>Fungi</taxon>
        <taxon>Dikarya</taxon>
        <taxon>Basidiomycota</taxon>
        <taxon>Ustilaginomycotina</taxon>
        <taxon>Ustilaginomycetes</taxon>
        <taxon>Ustilaginales</taxon>
        <taxon>Anthracoideaceae</taxon>
        <taxon>Testicularia</taxon>
    </lineage>
</organism>
<accession>A0A317XV97</accession>
<feature type="domain" description="Nuclear speckle splicing regulatory protein 1 N-terminal" evidence="4">
    <location>
        <begin position="106"/>
        <end position="220"/>
    </location>
</feature>
<evidence type="ECO:0000256" key="2">
    <source>
        <dbReference type="ARBA" id="ARBA00023054"/>
    </source>
</evidence>
<keyword evidence="6" id="KW-1185">Reference proteome</keyword>
<dbReference type="Pfam" id="PF09745">
    <property type="entry name" value="NSRP1_N"/>
    <property type="match status" value="1"/>
</dbReference>
<proteinExistence type="inferred from homology"/>
<name>A0A317XV97_9BASI</name>
<evidence type="ECO:0000313" key="6">
    <source>
        <dbReference type="Proteomes" id="UP000246740"/>
    </source>
</evidence>
<feature type="compositionally biased region" description="Basic and acidic residues" evidence="3">
    <location>
        <begin position="338"/>
        <end position="368"/>
    </location>
</feature>
<keyword evidence="2" id="KW-0175">Coiled coil</keyword>
<dbReference type="STRING" id="1882483.A0A317XV97"/>
<protein>
    <recommendedName>
        <fullName evidence="4">Nuclear speckle splicing regulatory protein 1 N-terminal domain-containing protein</fullName>
    </recommendedName>
</protein>
<sequence length="431" mass="48547">MSDGQTRPKLSFGFTPNHTALAGGPAKIELESRAAAVTSSSMSPNGKPIAAFGDDEEQDHPGDKAEAESSNDGQKSRHRGKKASSNRDLMGLMPGKSATPASRADRKRQEEAASLDASVFDYDSVYDTMKQAEQQVRQVKMAEDAAKKPKYVEAFLESAEQRKRDRVRAEAKILQKQRQAEGDEFADKEVFVTSAYKEQQAQLDKAAAQEEEQESQPRDHAKAMTAFYRDMINNKTAAREAAIAASLKQQQSAPTTAPSGQDSHLPKVGPKSRSMSFSEAKDAVLATPNDDSSQPQRHVEVNDDGQVVDNRDLLSRGLNIISKRRDQGEDSESGGQKTEAERRQERRQRDKRRQEEYEARMHRDERRARQSALIEEQMLELERKRKLEDQSERDKDLAQANARRNDQTAISDAKQRFLERKRKKLQQQQHP</sequence>
<dbReference type="EMBL" id="KZ819189">
    <property type="protein sequence ID" value="PWZ02256.1"/>
    <property type="molecule type" value="Genomic_DNA"/>
</dbReference>
<dbReference type="AlphaFoldDB" id="A0A317XV97"/>
<dbReference type="FunCoup" id="A0A317XV97">
    <property type="interactions" value="31"/>
</dbReference>
<evidence type="ECO:0000259" key="4">
    <source>
        <dbReference type="Pfam" id="PF09745"/>
    </source>
</evidence>
<feature type="region of interest" description="Disordered" evidence="3">
    <location>
        <begin position="241"/>
        <end position="431"/>
    </location>
</feature>
<feature type="region of interest" description="Disordered" evidence="3">
    <location>
        <begin position="1"/>
        <end position="118"/>
    </location>
</feature>
<feature type="region of interest" description="Disordered" evidence="3">
    <location>
        <begin position="198"/>
        <end position="227"/>
    </location>
</feature>
<dbReference type="Proteomes" id="UP000246740">
    <property type="component" value="Unassembled WGS sequence"/>
</dbReference>
<dbReference type="GO" id="GO:0000381">
    <property type="term" value="P:regulation of alternative mRNA splicing, via spliceosome"/>
    <property type="evidence" value="ECO:0007669"/>
    <property type="project" value="InterPro"/>
</dbReference>
<dbReference type="PANTHER" id="PTHR47845:SF1">
    <property type="entry name" value="NUCLEAR SPECKLE SPLICING REGULATORY PROTEIN 1 HOMOLOG"/>
    <property type="match status" value="1"/>
</dbReference>
<dbReference type="OrthoDB" id="446635at2759"/>
<dbReference type="InterPro" id="IPR053246">
    <property type="entry name" value="NS_splicing_regulatory_protein"/>
</dbReference>
<comment type="similarity">
    <text evidence="1">Belongs to the NSRP1 family.</text>
</comment>
<gene>
    <name evidence="5" type="ORF">BCV70DRAFT_198532</name>
</gene>